<reference evidence="2 3" key="1">
    <citation type="submission" date="2019-03" db="EMBL/GenBank/DDBJ databases">
        <title>First draft genome of Liparis tanakae, snailfish: a comprehensive survey of snailfish specific genes.</title>
        <authorList>
            <person name="Kim W."/>
            <person name="Song I."/>
            <person name="Jeong J.-H."/>
            <person name="Kim D."/>
            <person name="Kim S."/>
            <person name="Ryu S."/>
            <person name="Song J.Y."/>
            <person name="Lee S.K."/>
        </authorList>
    </citation>
    <scope>NUCLEOTIDE SEQUENCE [LARGE SCALE GENOMIC DNA]</scope>
    <source>
        <tissue evidence="2">Muscle</tissue>
    </source>
</reference>
<dbReference type="AlphaFoldDB" id="A0A4Z2EZ49"/>
<dbReference type="EMBL" id="SRLO01002129">
    <property type="protein sequence ID" value="TNN33801.1"/>
    <property type="molecule type" value="Genomic_DNA"/>
</dbReference>
<gene>
    <name evidence="2" type="ORF">EYF80_056038</name>
</gene>
<dbReference type="Proteomes" id="UP000314294">
    <property type="component" value="Unassembled WGS sequence"/>
</dbReference>
<comment type="caution">
    <text evidence="2">The sequence shown here is derived from an EMBL/GenBank/DDBJ whole genome shotgun (WGS) entry which is preliminary data.</text>
</comment>
<organism evidence="2 3">
    <name type="scientific">Liparis tanakae</name>
    <name type="common">Tanaka's snailfish</name>
    <dbReference type="NCBI Taxonomy" id="230148"/>
    <lineage>
        <taxon>Eukaryota</taxon>
        <taxon>Metazoa</taxon>
        <taxon>Chordata</taxon>
        <taxon>Craniata</taxon>
        <taxon>Vertebrata</taxon>
        <taxon>Euteleostomi</taxon>
        <taxon>Actinopterygii</taxon>
        <taxon>Neopterygii</taxon>
        <taxon>Teleostei</taxon>
        <taxon>Neoteleostei</taxon>
        <taxon>Acanthomorphata</taxon>
        <taxon>Eupercaria</taxon>
        <taxon>Perciformes</taxon>
        <taxon>Cottioidei</taxon>
        <taxon>Cottales</taxon>
        <taxon>Liparidae</taxon>
        <taxon>Liparis</taxon>
    </lineage>
</organism>
<sequence>MTEALSSWLVMAPGRGSILANSKNSKFSFPRRERAALRDFSLRRFWRLREVDKGRGRVGGLASSPCRKSHSTLTHFPSLTNGMVAILLPNHVPTPLLTKALIGRGCDGLRPGGMRNIQKEKREKESVNLKQTSPKMKMKHTPYPASPSSSSNAAFWRYTFL</sequence>
<accession>A0A4Z2EZ49</accession>
<name>A0A4Z2EZ49_9TELE</name>
<feature type="region of interest" description="Disordered" evidence="1">
    <location>
        <begin position="122"/>
        <end position="150"/>
    </location>
</feature>
<proteinExistence type="predicted"/>
<evidence type="ECO:0000313" key="2">
    <source>
        <dbReference type="EMBL" id="TNN33801.1"/>
    </source>
</evidence>
<keyword evidence="3" id="KW-1185">Reference proteome</keyword>
<evidence type="ECO:0000313" key="3">
    <source>
        <dbReference type="Proteomes" id="UP000314294"/>
    </source>
</evidence>
<protein>
    <submittedName>
        <fullName evidence="2">Uncharacterized protein</fullName>
    </submittedName>
</protein>
<evidence type="ECO:0000256" key="1">
    <source>
        <dbReference type="SAM" id="MobiDB-lite"/>
    </source>
</evidence>